<dbReference type="RefSeq" id="WP_111590879.1">
    <property type="nucleotide sequence ID" value="NZ_QLMA01000001.1"/>
</dbReference>
<evidence type="ECO:0000313" key="2">
    <source>
        <dbReference type="EMBL" id="RAJ88237.1"/>
    </source>
</evidence>
<reference evidence="2 3" key="1">
    <citation type="submission" date="2018-06" db="EMBL/GenBank/DDBJ databases">
        <title>Genomic Encyclopedia of Archaeal and Bacterial Type Strains, Phase II (KMG-II): from individual species to whole genera.</title>
        <authorList>
            <person name="Goeker M."/>
        </authorList>
    </citation>
    <scope>NUCLEOTIDE SEQUENCE [LARGE SCALE GENOMIC DNA]</scope>
    <source>
        <strain evidence="2 3">DSM 29821</strain>
    </source>
</reference>
<keyword evidence="1" id="KW-0732">Signal</keyword>
<comment type="caution">
    <text evidence="2">The sequence shown here is derived from an EMBL/GenBank/DDBJ whole genome shotgun (WGS) entry which is preliminary data.</text>
</comment>
<dbReference type="AlphaFoldDB" id="A0A327WBV0"/>
<gene>
    <name evidence="2" type="ORF">CLV59_1011005</name>
</gene>
<dbReference type="Proteomes" id="UP000249819">
    <property type="component" value="Unassembled WGS sequence"/>
</dbReference>
<sequence>MSLKAIFISLLLLFTYAISMACDCVMMAPVTAYVPKSDYILVVKARDIQSTGDPEIDNYYPGVNAQIEVVGVIKGKSAPGDLLEFAPHSVSNCSLKFKKDHTYLVFAYKDGDNFAVYDCSWSGDITDKRVRKDIKELYRYMKRHK</sequence>
<evidence type="ECO:0000313" key="3">
    <source>
        <dbReference type="Proteomes" id="UP000249819"/>
    </source>
</evidence>
<proteinExistence type="predicted"/>
<dbReference type="OrthoDB" id="680042at2"/>
<feature type="chain" id="PRO_5016323620" description="Tissue inhibitor of metalloproteinase" evidence="1">
    <location>
        <begin position="22"/>
        <end position="145"/>
    </location>
</feature>
<evidence type="ECO:0000256" key="1">
    <source>
        <dbReference type="SAM" id="SignalP"/>
    </source>
</evidence>
<dbReference type="SUPFAM" id="SSF50242">
    <property type="entry name" value="TIMP-like"/>
    <property type="match status" value="1"/>
</dbReference>
<evidence type="ECO:0008006" key="4">
    <source>
        <dbReference type="Google" id="ProtNLM"/>
    </source>
</evidence>
<dbReference type="Gene3D" id="2.40.50.120">
    <property type="match status" value="1"/>
</dbReference>
<accession>A0A327WBV0</accession>
<protein>
    <recommendedName>
        <fullName evidence="4">Tissue inhibitor of metalloproteinase</fullName>
    </recommendedName>
</protein>
<dbReference type="PROSITE" id="PS51257">
    <property type="entry name" value="PROKAR_LIPOPROTEIN"/>
    <property type="match status" value="1"/>
</dbReference>
<dbReference type="InterPro" id="IPR008993">
    <property type="entry name" value="TIMP-like_OB-fold"/>
</dbReference>
<dbReference type="EMBL" id="QLMA01000001">
    <property type="protein sequence ID" value="RAJ88237.1"/>
    <property type="molecule type" value="Genomic_DNA"/>
</dbReference>
<name>A0A327WBV0_9BACT</name>
<organism evidence="2 3">
    <name type="scientific">Chitinophaga dinghuensis</name>
    <dbReference type="NCBI Taxonomy" id="1539050"/>
    <lineage>
        <taxon>Bacteria</taxon>
        <taxon>Pseudomonadati</taxon>
        <taxon>Bacteroidota</taxon>
        <taxon>Chitinophagia</taxon>
        <taxon>Chitinophagales</taxon>
        <taxon>Chitinophagaceae</taxon>
        <taxon>Chitinophaga</taxon>
    </lineage>
</organism>
<keyword evidence="3" id="KW-1185">Reference proteome</keyword>
<feature type="signal peptide" evidence="1">
    <location>
        <begin position="1"/>
        <end position="21"/>
    </location>
</feature>